<name>A0A0A8XTQ5_ARUDO</name>
<proteinExistence type="predicted"/>
<accession>A0A0A8XTQ5</accession>
<protein>
    <submittedName>
        <fullName evidence="1">Uncharacterized protein</fullName>
    </submittedName>
</protein>
<reference evidence="1" key="1">
    <citation type="submission" date="2014-09" db="EMBL/GenBank/DDBJ databases">
        <authorList>
            <person name="Magalhaes I.L.F."/>
            <person name="Oliveira U."/>
            <person name="Santos F.R."/>
            <person name="Vidigal T.H.D.A."/>
            <person name="Brescovit A.D."/>
            <person name="Santos A.J."/>
        </authorList>
    </citation>
    <scope>NUCLEOTIDE SEQUENCE</scope>
    <source>
        <tissue evidence="1">Shoot tissue taken approximately 20 cm above the soil surface</tissue>
    </source>
</reference>
<dbReference type="EMBL" id="GBRH01281845">
    <property type="protein sequence ID" value="JAD16050.1"/>
    <property type="molecule type" value="Transcribed_RNA"/>
</dbReference>
<evidence type="ECO:0000313" key="1">
    <source>
        <dbReference type="EMBL" id="JAD16050.1"/>
    </source>
</evidence>
<dbReference type="AlphaFoldDB" id="A0A0A8XTQ5"/>
<sequence length="53" mass="5748">MILKLHYPQADIAGLTDGFVPGCIKKAALLLMTSNIRLRLITKIILLSEAVIG</sequence>
<reference evidence="1" key="2">
    <citation type="journal article" date="2015" name="Data Brief">
        <title>Shoot transcriptome of the giant reed, Arundo donax.</title>
        <authorList>
            <person name="Barrero R.A."/>
            <person name="Guerrero F.D."/>
            <person name="Moolhuijzen P."/>
            <person name="Goolsby J.A."/>
            <person name="Tidwell J."/>
            <person name="Bellgard S.E."/>
            <person name="Bellgard M.I."/>
        </authorList>
    </citation>
    <scope>NUCLEOTIDE SEQUENCE</scope>
    <source>
        <tissue evidence="1">Shoot tissue taken approximately 20 cm above the soil surface</tissue>
    </source>
</reference>
<organism evidence="1">
    <name type="scientific">Arundo donax</name>
    <name type="common">Giant reed</name>
    <name type="synonym">Donax arundinaceus</name>
    <dbReference type="NCBI Taxonomy" id="35708"/>
    <lineage>
        <taxon>Eukaryota</taxon>
        <taxon>Viridiplantae</taxon>
        <taxon>Streptophyta</taxon>
        <taxon>Embryophyta</taxon>
        <taxon>Tracheophyta</taxon>
        <taxon>Spermatophyta</taxon>
        <taxon>Magnoliopsida</taxon>
        <taxon>Liliopsida</taxon>
        <taxon>Poales</taxon>
        <taxon>Poaceae</taxon>
        <taxon>PACMAD clade</taxon>
        <taxon>Arundinoideae</taxon>
        <taxon>Arundineae</taxon>
        <taxon>Arundo</taxon>
    </lineage>
</organism>